<dbReference type="AlphaFoldDB" id="A0A3S5BWX3"/>
<feature type="compositionally biased region" description="Basic and acidic residues" evidence="1">
    <location>
        <begin position="95"/>
        <end position="126"/>
    </location>
</feature>
<accession>A0A3S5BWX3</accession>
<feature type="compositionally biased region" description="Basic and acidic residues" evidence="1">
    <location>
        <begin position="191"/>
        <end position="202"/>
    </location>
</feature>
<evidence type="ECO:0000256" key="1">
    <source>
        <dbReference type="SAM" id="MobiDB-lite"/>
    </source>
</evidence>
<protein>
    <submittedName>
        <fullName evidence="2">Uncharacterized protein</fullName>
    </submittedName>
</protein>
<feature type="region of interest" description="Disordered" evidence="1">
    <location>
        <begin position="30"/>
        <end position="126"/>
    </location>
</feature>
<evidence type="ECO:0000313" key="2">
    <source>
        <dbReference type="EMBL" id="VEL43954.1"/>
    </source>
</evidence>
<dbReference type="EMBL" id="CAAALY010287324">
    <property type="protein sequence ID" value="VEL43954.1"/>
    <property type="molecule type" value="Genomic_DNA"/>
</dbReference>
<feature type="non-terminal residue" evidence="2">
    <location>
        <position position="1"/>
    </location>
</feature>
<evidence type="ECO:0000313" key="3">
    <source>
        <dbReference type="Proteomes" id="UP000784294"/>
    </source>
</evidence>
<organism evidence="2 3">
    <name type="scientific">Protopolystoma xenopodis</name>
    <dbReference type="NCBI Taxonomy" id="117903"/>
    <lineage>
        <taxon>Eukaryota</taxon>
        <taxon>Metazoa</taxon>
        <taxon>Spiralia</taxon>
        <taxon>Lophotrochozoa</taxon>
        <taxon>Platyhelminthes</taxon>
        <taxon>Monogenea</taxon>
        <taxon>Polyopisthocotylea</taxon>
        <taxon>Polystomatidea</taxon>
        <taxon>Polystomatidae</taxon>
        <taxon>Protopolystoma</taxon>
    </lineage>
</organism>
<dbReference type="Proteomes" id="UP000784294">
    <property type="component" value="Unassembled WGS sequence"/>
</dbReference>
<keyword evidence="3" id="KW-1185">Reference proteome</keyword>
<reference evidence="2" key="1">
    <citation type="submission" date="2018-11" db="EMBL/GenBank/DDBJ databases">
        <authorList>
            <consortium name="Pathogen Informatics"/>
        </authorList>
    </citation>
    <scope>NUCLEOTIDE SEQUENCE</scope>
</reference>
<feature type="compositionally biased region" description="Basic residues" evidence="1">
    <location>
        <begin position="35"/>
        <end position="44"/>
    </location>
</feature>
<name>A0A3S5BWX3_9PLAT</name>
<proteinExistence type="predicted"/>
<gene>
    <name evidence="2" type="ORF">PXEA_LOCUS37394</name>
</gene>
<sequence>CSFRVSRLPRVTNLSVSEWPYFAKSFTDVSDGHGGRLRVPKAKGAKRDKTRGSVPGVAGAGGRARRNTRRLDGAASDGVSDASTASELVRQRMQHMTEQEKTEYLRERDKRKQAREKLRREKYGDQYDKQGLLPSLACLKNDKKGKKWKKRTTDSANRLIKRRRSSASPGDSSPKGAISHAPTSSSCQHGRAVDEFSNGHRD</sequence>
<comment type="caution">
    <text evidence="2">The sequence shown here is derived from an EMBL/GenBank/DDBJ whole genome shotgun (WGS) entry which is preliminary data.</text>
</comment>
<feature type="region of interest" description="Disordered" evidence="1">
    <location>
        <begin position="141"/>
        <end position="202"/>
    </location>
</feature>